<accession>A0ABV8B0W7</accession>
<feature type="transmembrane region" description="Helical" evidence="2">
    <location>
        <begin position="161"/>
        <end position="184"/>
    </location>
</feature>
<dbReference type="EMBL" id="JBHRZT010000020">
    <property type="protein sequence ID" value="MFC3882870.1"/>
    <property type="molecule type" value="Genomic_DNA"/>
</dbReference>
<dbReference type="RefSeq" id="WP_377912726.1">
    <property type="nucleotide sequence ID" value="NZ_JBHRZT010000020.1"/>
</dbReference>
<keyword evidence="2" id="KW-1133">Transmembrane helix</keyword>
<feature type="signal peptide" evidence="3">
    <location>
        <begin position="1"/>
        <end position="26"/>
    </location>
</feature>
<protein>
    <submittedName>
        <fullName evidence="4">Stage III sporulation protein AE</fullName>
    </submittedName>
</protein>
<feature type="transmembrane region" description="Helical" evidence="2">
    <location>
        <begin position="266"/>
        <end position="288"/>
    </location>
</feature>
<evidence type="ECO:0000313" key="5">
    <source>
        <dbReference type="Proteomes" id="UP001595752"/>
    </source>
</evidence>
<feature type="transmembrane region" description="Helical" evidence="2">
    <location>
        <begin position="361"/>
        <end position="385"/>
    </location>
</feature>
<feature type="transmembrane region" description="Helical" evidence="2">
    <location>
        <begin position="196"/>
        <end position="227"/>
    </location>
</feature>
<evidence type="ECO:0000256" key="1">
    <source>
        <dbReference type="SAM" id="MobiDB-lite"/>
    </source>
</evidence>
<evidence type="ECO:0000313" key="4">
    <source>
        <dbReference type="EMBL" id="MFC3882870.1"/>
    </source>
</evidence>
<gene>
    <name evidence="4" type="primary">spoIIIAE</name>
    <name evidence="4" type="ORF">ACFOU2_04850</name>
</gene>
<dbReference type="Proteomes" id="UP001595752">
    <property type="component" value="Unassembled WGS sequence"/>
</dbReference>
<comment type="caution">
    <text evidence="4">The sequence shown here is derived from an EMBL/GenBank/DDBJ whole genome shotgun (WGS) entry which is preliminary data.</text>
</comment>
<dbReference type="NCBIfam" id="TIGR02829">
    <property type="entry name" value="spore_III_AE"/>
    <property type="match status" value="1"/>
</dbReference>
<feature type="transmembrane region" description="Helical" evidence="2">
    <location>
        <begin position="336"/>
        <end position="354"/>
    </location>
</feature>
<feature type="transmembrane region" description="Helical" evidence="2">
    <location>
        <begin position="233"/>
        <end position="254"/>
    </location>
</feature>
<dbReference type="Pfam" id="PF09546">
    <property type="entry name" value="Spore_III_AE"/>
    <property type="match status" value="1"/>
</dbReference>
<keyword evidence="2" id="KW-0812">Transmembrane</keyword>
<feature type="region of interest" description="Disordered" evidence="1">
    <location>
        <begin position="34"/>
        <end position="56"/>
    </location>
</feature>
<feature type="transmembrane region" description="Helical" evidence="2">
    <location>
        <begin position="391"/>
        <end position="413"/>
    </location>
</feature>
<name>A0ABV8B0W7_9BACI</name>
<evidence type="ECO:0000256" key="2">
    <source>
        <dbReference type="SAM" id="Phobius"/>
    </source>
</evidence>
<keyword evidence="2" id="KW-0472">Membrane</keyword>
<keyword evidence="3" id="KW-0732">Signal</keyword>
<evidence type="ECO:0000256" key="3">
    <source>
        <dbReference type="SAM" id="SignalP"/>
    </source>
</evidence>
<dbReference type="InterPro" id="IPR014194">
    <property type="entry name" value="Spore_III_AE"/>
</dbReference>
<reference evidence="5" key="1">
    <citation type="journal article" date="2019" name="Int. J. Syst. Evol. Microbiol.">
        <title>The Global Catalogue of Microorganisms (GCM) 10K type strain sequencing project: providing services to taxonomists for standard genome sequencing and annotation.</title>
        <authorList>
            <consortium name="The Broad Institute Genomics Platform"/>
            <consortium name="The Broad Institute Genome Sequencing Center for Infectious Disease"/>
            <person name="Wu L."/>
            <person name="Ma J."/>
        </authorList>
    </citation>
    <scope>NUCLEOTIDE SEQUENCE [LARGE SCALE GENOMIC DNA]</scope>
    <source>
        <strain evidence="5">CCUG 61889</strain>
    </source>
</reference>
<sequence>MKSFNKKYYIPLFFLLFFFIPQTVQASPAQQETVDEQTVQASPAQQETVDEQTVQASPTQQDLVNEQIDKLGIEGIKSFWDDILTKYGGFLPESQKGSLYEFLKGEKDFSLQEWLAGFVKFFFHEIIANGKLLGTLLMLTVFSVFLQNLQSAFDQKAVSKVAYALVYMVLIIIALNSFHVAISYTTEAIKTMVQFILALIPLLLALMASSGGILSAAFFHPIIIFLMNTSGLLIQYVVMPFLFLSALLSIVSTLSDQYKVTQLAQLLRNISIGLLGTVLTIFLGVISVQGATSAVADGITIRTAKFITGNFIPVVGRMFTDATDTVMGASLLLKNTIGMAGVAILLLIVAFPALKVMSLAIIYKLAAALLQPIGGGPVITCLSIISKNIIYIFAALAVVSLMFFLCLTVIITASNVTMMIR</sequence>
<organism evidence="4 5">
    <name type="scientific">Bacillus songklensis</name>
    <dbReference type="NCBI Taxonomy" id="1069116"/>
    <lineage>
        <taxon>Bacteria</taxon>
        <taxon>Bacillati</taxon>
        <taxon>Bacillota</taxon>
        <taxon>Bacilli</taxon>
        <taxon>Bacillales</taxon>
        <taxon>Bacillaceae</taxon>
        <taxon>Bacillus</taxon>
    </lineage>
</organism>
<proteinExistence type="predicted"/>
<feature type="chain" id="PRO_5045455923" evidence="3">
    <location>
        <begin position="27"/>
        <end position="421"/>
    </location>
</feature>
<keyword evidence="5" id="KW-1185">Reference proteome</keyword>